<proteinExistence type="predicted"/>
<accession>X0KYH8</accession>
<reference evidence="1" key="2">
    <citation type="submission" date="2014-03" db="EMBL/GenBank/DDBJ databases">
        <title>The Genome Annotation of Fusarium oxysporum Cotton.</title>
        <authorList>
            <consortium name="The Broad Institute Genomics Platform"/>
            <person name="Ma L.-J."/>
            <person name="Corby-Kistler H."/>
            <person name="Broz K."/>
            <person name="Gale L.R."/>
            <person name="Jonkers W."/>
            <person name="O'Donnell K."/>
            <person name="Ploetz R."/>
            <person name="Steinberg C."/>
            <person name="Schwartz D.C."/>
            <person name="VanEtten H."/>
            <person name="Zhou S."/>
            <person name="Young S.K."/>
            <person name="Zeng Q."/>
            <person name="Gargeya S."/>
            <person name="Fitzgerald M."/>
            <person name="Abouelleil A."/>
            <person name="Alvarado L."/>
            <person name="Chapman S.B."/>
            <person name="Gainer-Dewar J."/>
            <person name="Goldberg J."/>
            <person name="Griggs A."/>
            <person name="Gujja S."/>
            <person name="Hansen M."/>
            <person name="Howarth C."/>
            <person name="Imamovic A."/>
            <person name="Ireland A."/>
            <person name="Larimer J."/>
            <person name="McCowan C."/>
            <person name="Murphy C."/>
            <person name="Pearson M."/>
            <person name="Poon T.W."/>
            <person name="Priest M."/>
            <person name="Roberts A."/>
            <person name="Saif S."/>
            <person name="Shea T."/>
            <person name="Sykes S."/>
            <person name="Wortman J."/>
            <person name="Nusbaum C."/>
            <person name="Birren B."/>
        </authorList>
    </citation>
    <scope>NUCLEOTIDE SEQUENCE</scope>
    <source>
        <strain evidence="1">25433</strain>
    </source>
</reference>
<gene>
    <name evidence="1" type="ORF">FOTG_17743</name>
</gene>
<dbReference type="Proteomes" id="UP000030701">
    <property type="component" value="Unassembled WGS sequence"/>
</dbReference>
<dbReference type="HOGENOM" id="CLU_1199867_0_0_1"/>
<evidence type="ECO:0000313" key="1">
    <source>
        <dbReference type="EMBL" id="EXM13807.1"/>
    </source>
</evidence>
<sequence length="231" mass="25496">MYPVDDEKRIQSKLKLAITAPPVNKTEFGRTSGEKSGWELRAIISSVPKALWDRYDPSKDPSKNSRSLLDPSGPATVDLMMGVQLIPPEAHLSYDRIKPFDSVKSQLEDAIKPINFPDTTKFQNDAWTPALPVKPTPDNPAKPWEAVRDLWLKPKDGEGSAKKAVELWMTAMNWTVGDLTGIVPERTAKDFASLYVVAPLIAQGSTVSPYPRISLGAPLLDAAREESTMQI</sequence>
<dbReference type="AlphaFoldDB" id="X0KYH8"/>
<reference evidence="1" key="1">
    <citation type="submission" date="2011-11" db="EMBL/GenBank/DDBJ databases">
        <title>The Genome Sequence of Fusarium oxysporum Cotton.</title>
        <authorList>
            <consortium name="The Broad Institute Genome Sequencing Platform"/>
            <person name="Ma L.-J."/>
            <person name="Gale L.R."/>
            <person name="Schwartz D.C."/>
            <person name="Zhou S."/>
            <person name="Corby-Kistler H."/>
            <person name="Young S.K."/>
            <person name="Zeng Q."/>
            <person name="Gargeya S."/>
            <person name="Fitzgerald M."/>
            <person name="Haas B."/>
            <person name="Abouelleil A."/>
            <person name="Alvarado L."/>
            <person name="Arachchi H.M."/>
            <person name="Berlin A."/>
            <person name="Brown A."/>
            <person name="Chapman S.B."/>
            <person name="Chen Z."/>
            <person name="Dunbar C."/>
            <person name="Freedman E."/>
            <person name="Gearin G."/>
            <person name="Goldberg J."/>
            <person name="Griggs A."/>
            <person name="Gujja S."/>
            <person name="Heiman D."/>
            <person name="Howarth C."/>
            <person name="Larson L."/>
            <person name="Lui A."/>
            <person name="MacDonald P.J.P."/>
            <person name="Montmayeur A."/>
            <person name="Murphy C."/>
            <person name="Neiman D."/>
            <person name="Pearson M."/>
            <person name="Priest M."/>
            <person name="Roberts A."/>
            <person name="Saif S."/>
            <person name="Shea T."/>
            <person name="Shenoy N."/>
            <person name="Sisk P."/>
            <person name="Stolte C."/>
            <person name="Sykes S."/>
            <person name="Wortman J."/>
            <person name="Nusbaum C."/>
            <person name="Birren B."/>
        </authorList>
    </citation>
    <scope>NUCLEOTIDE SEQUENCE [LARGE SCALE GENOMIC DNA]</scope>
    <source>
        <strain evidence="1">25433</strain>
    </source>
</reference>
<organism evidence="1">
    <name type="scientific">Fusarium oxysporum f. sp. vasinfectum 25433</name>
    <dbReference type="NCBI Taxonomy" id="1089449"/>
    <lineage>
        <taxon>Eukaryota</taxon>
        <taxon>Fungi</taxon>
        <taxon>Dikarya</taxon>
        <taxon>Ascomycota</taxon>
        <taxon>Pezizomycotina</taxon>
        <taxon>Sordariomycetes</taxon>
        <taxon>Hypocreomycetidae</taxon>
        <taxon>Hypocreales</taxon>
        <taxon>Nectriaceae</taxon>
        <taxon>Fusarium</taxon>
        <taxon>Fusarium oxysporum species complex</taxon>
    </lineage>
</organism>
<name>X0KYH8_FUSOX</name>
<protein>
    <submittedName>
        <fullName evidence="1">Uncharacterized protein</fullName>
    </submittedName>
</protein>
<dbReference type="EMBL" id="KK035259">
    <property type="protein sequence ID" value="EXM13807.1"/>
    <property type="molecule type" value="Genomic_DNA"/>
</dbReference>